<dbReference type="InterPro" id="IPR000903">
    <property type="entry name" value="NMT"/>
</dbReference>
<evidence type="ECO:0000256" key="4">
    <source>
        <dbReference type="ARBA" id="ARBA00022240"/>
    </source>
</evidence>
<evidence type="ECO:0000259" key="11">
    <source>
        <dbReference type="Pfam" id="PF02799"/>
    </source>
</evidence>
<evidence type="ECO:0000313" key="13">
    <source>
        <dbReference type="Proteomes" id="UP000014064"/>
    </source>
</evidence>
<feature type="domain" description="Glycylpeptide N-tetradecanoyltransferase C-terminal" evidence="11">
    <location>
        <begin position="264"/>
        <end position="493"/>
    </location>
</feature>
<accession>R9AF10</accession>
<protein>
    <recommendedName>
        <fullName evidence="4 7">Glycylpeptide N-tetradecanoyltransferase</fullName>
        <ecNumber evidence="3 7">2.3.1.97</ecNumber>
    </recommendedName>
</protein>
<dbReference type="Proteomes" id="UP000014064">
    <property type="component" value="Unassembled WGS sequence"/>
</dbReference>
<dbReference type="FunFam" id="3.40.630.30:FF:000042">
    <property type="entry name" value="Glycylpeptide N-tetradecanoyltransferase"/>
    <property type="match status" value="1"/>
</dbReference>
<feature type="compositionally biased region" description="Basic and acidic residues" evidence="9">
    <location>
        <begin position="1"/>
        <end position="14"/>
    </location>
</feature>
<sequence length="540" mass="60539">MSENNRKDDKKSDKVPINPLKAIQQQLSNNEDTNGLDKDSVRQLLTQMNISEVLAGSSGVGQGNKKDMGQHKFWSTQPVALPQEGSQDGPIDPTVDVEKFSKVPLPLPKEYEWVDVDLDNAQELEDVRELLCLNYVEDDDATLRFNYSAEFIAWALKPPGYQKSWHVGVRVASGKRKLVAFIGAVPMTIDVNKRTLNTSEVNFLCVHKKLRSKRLAPVLIKEVTRRCNLKGVYQATYTGGNVLPGIISTCQYFHRPINVPKLVDTGFSQPQPGMSIEKMAKASDIPANSPTRPQPEGFREMEEKDVAGVTALLKAYLSRFELAPIFSQEEVRHTFLSGRGEGEYIDGKPMREKQVVWAYVVEDPQTKLITDFISFYSLPSTVVGNDKHPILDAAYMFYYATEKALPDDWRSSSTTVFPRKLEVAKRSRVGERLNRLVEAILRVSKSTGFDVFNTLTLMESNHFISDQKFKPGSGLLNYYIFNWKLSKQINGGIGSGRDCSGIALNKLEEVEEIEEIDTNADTHKNSQSVNVMVRFASGGN</sequence>
<dbReference type="PANTHER" id="PTHR11377:SF5">
    <property type="entry name" value="GLYCYLPEPTIDE N-TETRADECANOYLTRANSFERASE"/>
    <property type="match status" value="1"/>
</dbReference>
<evidence type="ECO:0000256" key="9">
    <source>
        <dbReference type="SAM" id="MobiDB-lite"/>
    </source>
</evidence>
<dbReference type="GO" id="GO:0005737">
    <property type="term" value="C:cytoplasm"/>
    <property type="evidence" value="ECO:0007669"/>
    <property type="project" value="TreeGrafter"/>
</dbReference>
<dbReference type="EC" id="2.3.1.97" evidence="3 7"/>
<organism evidence="12 13">
    <name type="scientific">Wallemia ichthyophaga (strain EXF-994 / CBS 113033)</name>
    <dbReference type="NCBI Taxonomy" id="1299270"/>
    <lineage>
        <taxon>Eukaryota</taxon>
        <taxon>Fungi</taxon>
        <taxon>Dikarya</taxon>
        <taxon>Basidiomycota</taxon>
        <taxon>Wallemiomycotina</taxon>
        <taxon>Wallemiomycetes</taxon>
        <taxon>Wallemiales</taxon>
        <taxon>Wallemiaceae</taxon>
        <taxon>Wallemia</taxon>
    </lineage>
</organism>
<comment type="subunit">
    <text evidence="2">Monomer.</text>
</comment>
<dbReference type="HOGENOM" id="CLU_022882_2_0_1"/>
<keyword evidence="5 7" id="KW-0808">Transferase</keyword>
<evidence type="ECO:0000256" key="1">
    <source>
        <dbReference type="ARBA" id="ARBA00009469"/>
    </source>
</evidence>
<dbReference type="EMBL" id="KE007233">
    <property type="protein sequence ID" value="EOR00758.1"/>
    <property type="molecule type" value="Genomic_DNA"/>
</dbReference>
<dbReference type="Pfam" id="PF01233">
    <property type="entry name" value="NMT"/>
    <property type="match status" value="1"/>
</dbReference>
<dbReference type="RefSeq" id="XP_009268471.1">
    <property type="nucleotide sequence ID" value="XM_009270196.1"/>
</dbReference>
<evidence type="ECO:0000256" key="6">
    <source>
        <dbReference type="ARBA" id="ARBA00023315"/>
    </source>
</evidence>
<dbReference type="OrthoDB" id="60315at2759"/>
<dbReference type="KEGG" id="wic:J056_000568"/>
<comment type="catalytic activity">
    <reaction evidence="7">
        <text>N-terminal glycyl-[protein] + tetradecanoyl-CoA = N-tetradecanoylglycyl-[protein] + CoA + H(+)</text>
        <dbReference type="Rhea" id="RHEA:15521"/>
        <dbReference type="Rhea" id="RHEA-COMP:12666"/>
        <dbReference type="Rhea" id="RHEA-COMP:12667"/>
        <dbReference type="ChEBI" id="CHEBI:15378"/>
        <dbReference type="ChEBI" id="CHEBI:57287"/>
        <dbReference type="ChEBI" id="CHEBI:57385"/>
        <dbReference type="ChEBI" id="CHEBI:64723"/>
        <dbReference type="ChEBI" id="CHEBI:133050"/>
        <dbReference type="EC" id="2.3.1.97"/>
    </reaction>
</comment>
<dbReference type="OMA" id="GWKRDWH"/>
<dbReference type="STRING" id="1299270.R9AF10"/>
<dbReference type="AlphaFoldDB" id="R9AF10"/>
<evidence type="ECO:0000313" key="12">
    <source>
        <dbReference type="EMBL" id="EOR00758.1"/>
    </source>
</evidence>
<evidence type="ECO:0000256" key="7">
    <source>
        <dbReference type="RuleBase" id="RU000586"/>
    </source>
</evidence>
<reference evidence="13" key="1">
    <citation type="journal article" date="2013" name="BMC Genomics">
        <title>Genome and transcriptome sequencing of the halophilic fungus Wallemia ichthyophaga: haloadaptations present and absent.</title>
        <authorList>
            <person name="Zajc J."/>
            <person name="Liu Y."/>
            <person name="Dai W."/>
            <person name="Yang Z."/>
            <person name="Hu J."/>
            <person name="Gostincar C."/>
            <person name="Gunde-Cimerman N."/>
        </authorList>
    </citation>
    <scope>NUCLEOTIDE SEQUENCE [LARGE SCALE GENOMIC DNA]</scope>
    <source>
        <strain evidence="13">EXF-994 / CBS 113033</strain>
    </source>
</reference>
<dbReference type="PROSITE" id="PS00975">
    <property type="entry name" value="NMT_1"/>
    <property type="match status" value="1"/>
</dbReference>
<dbReference type="InterPro" id="IPR016181">
    <property type="entry name" value="Acyl_CoA_acyltransferase"/>
</dbReference>
<dbReference type="Gene3D" id="3.40.630.30">
    <property type="match status" value="2"/>
</dbReference>
<gene>
    <name evidence="12" type="ORF">J056_000568</name>
</gene>
<feature type="region of interest" description="Disordered" evidence="9">
    <location>
        <begin position="1"/>
        <end position="37"/>
    </location>
</feature>
<dbReference type="GO" id="GO:0004379">
    <property type="term" value="F:glycylpeptide N-tetradecanoyltransferase activity"/>
    <property type="evidence" value="ECO:0007669"/>
    <property type="project" value="UniProtKB-EC"/>
</dbReference>
<dbReference type="Pfam" id="PF02799">
    <property type="entry name" value="NMT_C"/>
    <property type="match status" value="1"/>
</dbReference>
<keyword evidence="13" id="KW-1185">Reference proteome</keyword>
<feature type="compositionally biased region" description="Polar residues" evidence="9">
    <location>
        <begin position="23"/>
        <end position="33"/>
    </location>
</feature>
<dbReference type="PIRSF" id="PIRSF015892">
    <property type="entry name" value="N-myristl_transf"/>
    <property type="match status" value="1"/>
</dbReference>
<dbReference type="eggNOG" id="KOG2779">
    <property type="taxonomic scope" value="Eukaryota"/>
</dbReference>
<comment type="similarity">
    <text evidence="1 8">Belongs to the NMT family.</text>
</comment>
<name>R9AF10_WALI9</name>
<evidence type="ECO:0000256" key="2">
    <source>
        <dbReference type="ARBA" id="ARBA00011245"/>
    </source>
</evidence>
<keyword evidence="6 7" id="KW-0012">Acyltransferase</keyword>
<comment type="function">
    <text evidence="7">Adds a myristoyl group to the N-terminal glycine residue of certain cellular proteins.</text>
</comment>
<dbReference type="SUPFAM" id="SSF55729">
    <property type="entry name" value="Acyl-CoA N-acyltransferases (Nat)"/>
    <property type="match status" value="2"/>
</dbReference>
<dbReference type="InterPro" id="IPR022677">
    <property type="entry name" value="NMT_C"/>
</dbReference>
<dbReference type="InterPro" id="IPR022678">
    <property type="entry name" value="NMT_CS"/>
</dbReference>
<proteinExistence type="inferred from homology"/>
<dbReference type="PANTHER" id="PTHR11377">
    <property type="entry name" value="N-MYRISTOYL TRANSFERASE"/>
    <property type="match status" value="1"/>
</dbReference>
<evidence type="ECO:0000259" key="10">
    <source>
        <dbReference type="Pfam" id="PF01233"/>
    </source>
</evidence>
<evidence type="ECO:0000256" key="8">
    <source>
        <dbReference type="RuleBase" id="RU004178"/>
    </source>
</evidence>
<feature type="domain" description="Glycylpeptide N-tetradecanoyltransferase N-terminal" evidence="10">
    <location>
        <begin position="90"/>
        <end position="250"/>
    </location>
</feature>
<dbReference type="InterPro" id="IPR022676">
    <property type="entry name" value="NMT_N"/>
</dbReference>
<evidence type="ECO:0000256" key="3">
    <source>
        <dbReference type="ARBA" id="ARBA00012923"/>
    </source>
</evidence>
<evidence type="ECO:0000256" key="5">
    <source>
        <dbReference type="ARBA" id="ARBA00022679"/>
    </source>
</evidence>
<dbReference type="GeneID" id="20373520"/>